<dbReference type="EMBL" id="JADFTS010000002">
    <property type="protein sequence ID" value="KAF9622070.1"/>
    <property type="molecule type" value="Genomic_DNA"/>
</dbReference>
<keyword evidence="9" id="KW-1185">Reference proteome</keyword>
<evidence type="ECO:0000256" key="4">
    <source>
        <dbReference type="ARBA" id="ARBA00022946"/>
    </source>
</evidence>
<accession>A0A835IN74</accession>
<organism evidence="8 9">
    <name type="scientific">Coptis chinensis</name>
    <dbReference type="NCBI Taxonomy" id="261450"/>
    <lineage>
        <taxon>Eukaryota</taxon>
        <taxon>Viridiplantae</taxon>
        <taxon>Streptophyta</taxon>
        <taxon>Embryophyta</taxon>
        <taxon>Tracheophyta</taxon>
        <taxon>Spermatophyta</taxon>
        <taxon>Magnoliopsida</taxon>
        <taxon>Ranunculales</taxon>
        <taxon>Ranunculaceae</taxon>
        <taxon>Coptidoideae</taxon>
        <taxon>Coptis</taxon>
    </lineage>
</organism>
<dbReference type="Pfam" id="PF05757">
    <property type="entry name" value="PsbQ"/>
    <property type="match status" value="1"/>
</dbReference>
<dbReference type="GO" id="GO:0019898">
    <property type="term" value="C:extrinsic component of membrane"/>
    <property type="evidence" value="ECO:0007669"/>
    <property type="project" value="InterPro"/>
</dbReference>
<dbReference type="InterPro" id="IPR023222">
    <property type="entry name" value="PsbQ-like_dom_sf"/>
</dbReference>
<keyword evidence="2" id="KW-0150">Chloroplast</keyword>
<keyword evidence="4" id="KW-0809">Transit peptide</keyword>
<evidence type="ECO:0000256" key="6">
    <source>
        <dbReference type="ARBA" id="ARBA00023136"/>
    </source>
</evidence>
<evidence type="ECO:0000313" key="9">
    <source>
        <dbReference type="Proteomes" id="UP000631114"/>
    </source>
</evidence>
<reference evidence="8 9" key="1">
    <citation type="submission" date="2020-10" db="EMBL/GenBank/DDBJ databases">
        <title>The Coptis chinensis genome and diversification of protoberbering-type alkaloids.</title>
        <authorList>
            <person name="Wang B."/>
            <person name="Shu S."/>
            <person name="Song C."/>
            <person name="Liu Y."/>
        </authorList>
    </citation>
    <scope>NUCLEOTIDE SEQUENCE [LARGE SCALE GENOMIC DNA]</scope>
    <source>
        <strain evidence="8">HL-2020</strain>
        <tissue evidence="8">Leaf</tissue>
    </source>
</reference>
<evidence type="ECO:0000256" key="2">
    <source>
        <dbReference type="ARBA" id="ARBA00022528"/>
    </source>
</evidence>
<dbReference type="AlphaFoldDB" id="A0A835IN74"/>
<evidence type="ECO:0000256" key="1">
    <source>
        <dbReference type="ARBA" id="ARBA00004334"/>
    </source>
</evidence>
<dbReference type="GO" id="GO:0009654">
    <property type="term" value="C:photosystem II oxygen evolving complex"/>
    <property type="evidence" value="ECO:0007669"/>
    <property type="project" value="InterPro"/>
</dbReference>
<dbReference type="Proteomes" id="UP000631114">
    <property type="component" value="Unassembled WGS sequence"/>
</dbReference>
<name>A0A835IN74_9MAGN</name>
<keyword evidence="5" id="KW-0793">Thylakoid</keyword>
<comment type="similarity">
    <text evidence="7">Belongs to the PsbQ family.</text>
</comment>
<sequence>MALTAIASQPCHPTFSCFLNPSKILKYIPKNLTHSNIITRRIATIAVVNTILLARETRFNMDVASAFDFRMTVPDQTPEEAEGTIEDHARELLEVKDLIESEQWRDAQKELRRSSSYLK</sequence>
<evidence type="ECO:0000313" key="8">
    <source>
        <dbReference type="EMBL" id="KAF9622070.1"/>
    </source>
</evidence>
<dbReference type="GO" id="GO:0009535">
    <property type="term" value="C:chloroplast thylakoid membrane"/>
    <property type="evidence" value="ECO:0007669"/>
    <property type="project" value="UniProtKB-SubCell"/>
</dbReference>
<dbReference type="OrthoDB" id="667835at2759"/>
<dbReference type="SUPFAM" id="SSF101112">
    <property type="entry name" value="Oxygen-evolving enhancer protein 3"/>
    <property type="match status" value="1"/>
</dbReference>
<dbReference type="PANTHER" id="PTHR33399:SF6">
    <property type="entry name" value="PSBQ-LIKE PROTEIN 3, CHLOROPLASTIC"/>
    <property type="match status" value="1"/>
</dbReference>
<protein>
    <submittedName>
        <fullName evidence="8">Uncharacterized protein</fullName>
    </submittedName>
</protein>
<dbReference type="InterPro" id="IPR054099">
    <property type="entry name" value="PSII_PsbQ_pln"/>
</dbReference>
<dbReference type="GO" id="GO:0009767">
    <property type="term" value="P:photosynthetic electron transport chain"/>
    <property type="evidence" value="ECO:0007669"/>
    <property type="project" value="TreeGrafter"/>
</dbReference>
<dbReference type="Gene3D" id="1.20.120.290">
    <property type="entry name" value="Oxygen-evolving enhancer protein 3 (PsbQ), four-helix up-down bundle"/>
    <property type="match status" value="1"/>
</dbReference>
<evidence type="ECO:0000256" key="5">
    <source>
        <dbReference type="ARBA" id="ARBA00023078"/>
    </source>
</evidence>
<dbReference type="InterPro" id="IPR008797">
    <property type="entry name" value="PSII_PsbQ"/>
</dbReference>
<dbReference type="GO" id="GO:0005509">
    <property type="term" value="F:calcium ion binding"/>
    <property type="evidence" value="ECO:0007669"/>
    <property type="project" value="InterPro"/>
</dbReference>
<comment type="caution">
    <text evidence="8">The sequence shown here is derived from an EMBL/GenBank/DDBJ whole genome shotgun (WGS) entry which is preliminary data.</text>
</comment>
<keyword evidence="3" id="KW-0934">Plastid</keyword>
<proteinExistence type="inferred from homology"/>
<gene>
    <name evidence="8" type="ORF">IFM89_029354</name>
</gene>
<comment type="subcellular location">
    <subcellularLocation>
        <location evidence="1">Plastid</location>
        <location evidence="1">Chloroplast thylakoid membrane</location>
    </subcellularLocation>
</comment>
<evidence type="ECO:0000256" key="7">
    <source>
        <dbReference type="ARBA" id="ARBA00035649"/>
    </source>
</evidence>
<evidence type="ECO:0000256" key="3">
    <source>
        <dbReference type="ARBA" id="ARBA00022640"/>
    </source>
</evidence>
<keyword evidence="6" id="KW-0472">Membrane</keyword>
<dbReference type="PANTHER" id="PTHR33399">
    <property type="entry name" value="OXYGEN-EVOLVING ENHANCER PROTEIN 3-1, CHLOROPLASTIC"/>
    <property type="match status" value="1"/>
</dbReference>